<evidence type="ECO:0000259" key="2">
    <source>
        <dbReference type="PROSITE" id="PS51064"/>
    </source>
</evidence>
<dbReference type="GO" id="GO:0007528">
    <property type="term" value="P:neuromuscular junction development"/>
    <property type="evidence" value="ECO:0007669"/>
    <property type="project" value="TreeGrafter"/>
</dbReference>
<feature type="region of interest" description="Disordered" evidence="1">
    <location>
        <begin position="581"/>
        <end position="605"/>
    </location>
</feature>
<dbReference type="Pfam" id="PF02174">
    <property type="entry name" value="IRS"/>
    <property type="match status" value="1"/>
</dbReference>
<proteinExistence type="predicted"/>
<feature type="compositionally biased region" description="Low complexity" evidence="1">
    <location>
        <begin position="453"/>
        <end position="467"/>
    </location>
</feature>
<dbReference type="EMBL" id="JARGEI010000021">
    <property type="protein sequence ID" value="KAJ8712576.1"/>
    <property type="molecule type" value="Genomic_DNA"/>
</dbReference>
<dbReference type="SMART" id="SM01244">
    <property type="entry name" value="IRS"/>
    <property type="match status" value="1"/>
</dbReference>
<dbReference type="PANTHER" id="PTHR21636">
    <property type="entry name" value="PROTEIN DOK-7"/>
    <property type="match status" value="1"/>
</dbReference>
<feature type="region of interest" description="Disordered" evidence="1">
    <location>
        <begin position="783"/>
        <end position="810"/>
    </location>
</feature>
<dbReference type="InterPro" id="IPR037746">
    <property type="entry name" value="Dok-7"/>
</dbReference>
<protein>
    <recommendedName>
        <fullName evidence="2">IRS-type PTB domain-containing protein</fullName>
    </recommendedName>
</protein>
<feature type="region of interest" description="Disordered" evidence="1">
    <location>
        <begin position="450"/>
        <end position="471"/>
    </location>
</feature>
<gene>
    <name evidence="3" type="ORF">PYW07_005418</name>
</gene>
<accession>A0AAD7YET1</accession>
<dbReference type="PANTHER" id="PTHR21636:SF2">
    <property type="entry name" value="PROTEIN DOK-7"/>
    <property type="match status" value="1"/>
</dbReference>
<reference evidence="3" key="1">
    <citation type="submission" date="2023-03" db="EMBL/GenBank/DDBJ databases">
        <title>Chromosome-level genomes of two armyworms, Mythimna separata and Mythimna loreyi, provide insights into the biosynthesis and reception of sex pheromones.</title>
        <authorList>
            <person name="Zhao H."/>
        </authorList>
    </citation>
    <scope>NUCLEOTIDE SEQUENCE</scope>
    <source>
        <strain evidence="3">BeijingLab</strain>
        <tissue evidence="3">Pupa</tissue>
    </source>
</reference>
<comment type="caution">
    <text evidence="3">The sequence shown here is derived from an EMBL/GenBank/DDBJ whole genome shotgun (WGS) entry which is preliminary data.</text>
</comment>
<dbReference type="Proteomes" id="UP001231518">
    <property type="component" value="Chromosome 17"/>
</dbReference>
<feature type="compositionally biased region" description="Polar residues" evidence="1">
    <location>
        <begin position="792"/>
        <end position="810"/>
    </location>
</feature>
<dbReference type="PROSITE" id="PS51064">
    <property type="entry name" value="IRS_PTB"/>
    <property type="match status" value="1"/>
</dbReference>
<feature type="compositionally biased region" description="Basic and acidic residues" evidence="1">
    <location>
        <begin position="826"/>
        <end position="842"/>
    </location>
</feature>
<dbReference type="AlphaFoldDB" id="A0AAD7YET1"/>
<feature type="region of interest" description="Disordered" evidence="1">
    <location>
        <begin position="676"/>
        <end position="712"/>
    </location>
</feature>
<dbReference type="GO" id="GO:0019901">
    <property type="term" value="F:protein kinase binding"/>
    <property type="evidence" value="ECO:0007669"/>
    <property type="project" value="InterPro"/>
</dbReference>
<organism evidence="3 4">
    <name type="scientific">Mythimna separata</name>
    <name type="common">Oriental armyworm</name>
    <name type="synonym">Pseudaletia separata</name>
    <dbReference type="NCBI Taxonomy" id="271217"/>
    <lineage>
        <taxon>Eukaryota</taxon>
        <taxon>Metazoa</taxon>
        <taxon>Ecdysozoa</taxon>
        <taxon>Arthropoda</taxon>
        <taxon>Hexapoda</taxon>
        <taxon>Insecta</taxon>
        <taxon>Pterygota</taxon>
        <taxon>Neoptera</taxon>
        <taxon>Endopterygota</taxon>
        <taxon>Lepidoptera</taxon>
        <taxon>Glossata</taxon>
        <taxon>Ditrysia</taxon>
        <taxon>Noctuoidea</taxon>
        <taxon>Noctuidae</taxon>
        <taxon>Noctuinae</taxon>
        <taxon>Hadenini</taxon>
        <taxon>Mythimna</taxon>
    </lineage>
</organism>
<evidence type="ECO:0000313" key="3">
    <source>
        <dbReference type="EMBL" id="KAJ8712576.1"/>
    </source>
</evidence>
<feature type="domain" description="IRS-type PTB" evidence="2">
    <location>
        <begin position="112"/>
        <end position="217"/>
    </location>
</feature>
<dbReference type="InterPro" id="IPR002404">
    <property type="entry name" value="IRS_PTB"/>
</dbReference>
<evidence type="ECO:0000256" key="1">
    <source>
        <dbReference type="SAM" id="MobiDB-lite"/>
    </source>
</evidence>
<keyword evidence="4" id="KW-1185">Reference proteome</keyword>
<feature type="compositionally biased region" description="Low complexity" evidence="1">
    <location>
        <begin position="691"/>
        <end position="703"/>
    </location>
</feature>
<dbReference type="InterPro" id="IPR011993">
    <property type="entry name" value="PH-like_dom_sf"/>
</dbReference>
<dbReference type="SUPFAM" id="SSF50729">
    <property type="entry name" value="PH domain-like"/>
    <property type="match status" value="2"/>
</dbReference>
<sequence>MADSSPANSIIEGTVKFRDGKKWKSRWCVMRKLSPVADCVHLQLYKDLKERQKNGQTKASLSLQQYLGIESGFTLDKESNTLAILCEDVVPVLAFDTREILIQWRVKVQHNLGGSKEFAAVIISAPTAANIRAGPVRLHACGPRLALCASRPPEVLALWDVKLLRRYGVVDKRFCVEGGSRCGKGEGLFIFAAEGGRELTELLNVYSHEAQSRLSIASRSGSVLEKRFSDASSCMDECFHTSLRSVSPSWAAPASQTMHCLSDLDSSMDSNEEKFRRPTSLPRCSSCIGKISHLTRSSTMNTPGSIMSPVWTMDNILEKRSDSDRASIYSRSSGSASEYSVPRGACLLDKSFESSKRASPVACCTPTVPAKTGGACQCWQQVKPCCCRKKSFSGPYENYDVPKTPMPLIQEHPVDSHTDPSSIYDTPKKLKCLINGQPCTCTHEAKNLENKQTENSNTSDTSNSNTEPEAHSNYVNVTPVTTTKPPVPEIDFANYANIDLCTLEKFENSLQILRSAGFSQEELDALEDIPEHDDDISTATTNTVHPSTECCNDHLNYMHMEPLEISISSSKQNFSDNVSRISHVSDPTQHSESDNTISTRRSSSADFTKRHDDVYGINSQICFTPTVLRKAIKSDRINEGMQISLEIIEPKDKFKVPESKTESLLVTKFRDAVKIRRSSSVPSKSDKNRDSSSSNDSGVSTGSLKHHKGDFNEFEMPITNSKSIKKHVKNNKQMRKALTPVHAFVKSNSSDPLKNLTFQFEEVATLTKSNSCDVDTLTRRKKRPVETDITARHSQMTTKSTSSGASDTSDYMESLSVSSFSSCDVSADRHVTRPRSGKEYASIDRTALV</sequence>
<evidence type="ECO:0000313" key="4">
    <source>
        <dbReference type="Proteomes" id="UP001231518"/>
    </source>
</evidence>
<name>A0AAD7YET1_MYTSE</name>
<dbReference type="Gene3D" id="2.30.29.30">
    <property type="entry name" value="Pleckstrin-homology domain (PH domain)/Phosphotyrosine-binding domain (PTB)"/>
    <property type="match status" value="2"/>
</dbReference>
<feature type="region of interest" description="Disordered" evidence="1">
    <location>
        <begin position="826"/>
        <end position="849"/>
    </location>
</feature>